<sequence length="157" mass="17726">MHDFRGATVEDLDLPPAFSINPETPLEHALELSFERSYSYLPVISSRSRSLLGYLSAEQLQKTFNSPNPPRPKTGDREAGLSTAAPVRSFMRKFPKKQAFQKITPDTPLEELEQFFDSGHDFAVITDTDRRFVLAVAVPEDLQNFVKRRPSISLADD</sequence>
<evidence type="ECO:0000313" key="2">
    <source>
        <dbReference type="Proteomes" id="UP001433508"/>
    </source>
</evidence>
<protein>
    <submittedName>
        <fullName evidence="1">Uncharacterized protein</fullName>
    </submittedName>
</protein>
<dbReference type="Proteomes" id="UP001433508">
    <property type="component" value="Unassembled WGS sequence"/>
</dbReference>
<dbReference type="EMBL" id="MU971367">
    <property type="protein sequence ID" value="KAK9237601.1"/>
    <property type="molecule type" value="Genomic_DNA"/>
</dbReference>
<comment type="caution">
    <text evidence="1">The sequence shown here is derived from an EMBL/GenBank/DDBJ whole genome shotgun (WGS) entry which is preliminary data.</text>
</comment>
<evidence type="ECO:0000313" key="1">
    <source>
        <dbReference type="EMBL" id="KAK9237601.1"/>
    </source>
</evidence>
<name>A0ACC3T127_LIPKO</name>
<keyword evidence="2" id="KW-1185">Reference proteome</keyword>
<accession>A0ACC3T127</accession>
<proteinExistence type="predicted"/>
<reference evidence="2" key="1">
    <citation type="journal article" date="2024" name="Front. Bioeng. Biotechnol.">
        <title>Genome-scale model development and genomic sequencing of the oleaginous clade Lipomyces.</title>
        <authorList>
            <person name="Czajka J.J."/>
            <person name="Han Y."/>
            <person name="Kim J."/>
            <person name="Mondo S.J."/>
            <person name="Hofstad B.A."/>
            <person name="Robles A."/>
            <person name="Haridas S."/>
            <person name="Riley R."/>
            <person name="LaButti K."/>
            <person name="Pangilinan J."/>
            <person name="Andreopoulos W."/>
            <person name="Lipzen A."/>
            <person name="Yan J."/>
            <person name="Wang M."/>
            <person name="Ng V."/>
            <person name="Grigoriev I.V."/>
            <person name="Spatafora J.W."/>
            <person name="Magnuson J.K."/>
            <person name="Baker S.E."/>
            <person name="Pomraning K.R."/>
        </authorList>
    </citation>
    <scope>NUCLEOTIDE SEQUENCE [LARGE SCALE GENOMIC DNA]</scope>
    <source>
        <strain evidence="2">CBS 7786</strain>
    </source>
</reference>
<gene>
    <name evidence="1" type="ORF">V1525DRAFT_403641</name>
</gene>
<organism evidence="1 2">
    <name type="scientific">Lipomyces kononenkoae</name>
    <name type="common">Yeast</name>
    <dbReference type="NCBI Taxonomy" id="34357"/>
    <lineage>
        <taxon>Eukaryota</taxon>
        <taxon>Fungi</taxon>
        <taxon>Dikarya</taxon>
        <taxon>Ascomycota</taxon>
        <taxon>Saccharomycotina</taxon>
        <taxon>Lipomycetes</taxon>
        <taxon>Lipomycetales</taxon>
        <taxon>Lipomycetaceae</taxon>
        <taxon>Lipomyces</taxon>
    </lineage>
</organism>